<dbReference type="EMBL" id="JBHRZF010000153">
    <property type="protein sequence ID" value="MFC3861659.1"/>
    <property type="molecule type" value="Genomic_DNA"/>
</dbReference>
<dbReference type="Pfam" id="PF00583">
    <property type="entry name" value="Acetyltransf_1"/>
    <property type="match status" value="1"/>
</dbReference>
<organism evidence="4 5">
    <name type="scientific">Deinococcus antarcticus</name>
    <dbReference type="NCBI Taxonomy" id="1298767"/>
    <lineage>
        <taxon>Bacteria</taxon>
        <taxon>Thermotogati</taxon>
        <taxon>Deinococcota</taxon>
        <taxon>Deinococci</taxon>
        <taxon>Deinococcales</taxon>
        <taxon>Deinococcaceae</taxon>
        <taxon>Deinococcus</taxon>
    </lineage>
</organism>
<proteinExistence type="predicted"/>
<dbReference type="InterPro" id="IPR000182">
    <property type="entry name" value="GNAT_dom"/>
</dbReference>
<feature type="domain" description="N-acetyltransferase" evidence="3">
    <location>
        <begin position="3"/>
        <end position="166"/>
    </location>
</feature>
<protein>
    <submittedName>
        <fullName evidence="4">GNAT family N-acetyltransferase</fullName>
        <ecNumber evidence="4">2.3.-.-</ecNumber>
    </submittedName>
</protein>
<dbReference type="InterPro" id="IPR050832">
    <property type="entry name" value="Bact_Acetyltransf"/>
</dbReference>
<dbReference type="CDD" id="cd04301">
    <property type="entry name" value="NAT_SF"/>
    <property type="match status" value="1"/>
</dbReference>
<evidence type="ECO:0000259" key="3">
    <source>
        <dbReference type="PROSITE" id="PS51186"/>
    </source>
</evidence>
<dbReference type="PANTHER" id="PTHR43877">
    <property type="entry name" value="AMINOALKYLPHOSPHONATE N-ACETYLTRANSFERASE-RELATED-RELATED"/>
    <property type="match status" value="1"/>
</dbReference>
<evidence type="ECO:0000256" key="1">
    <source>
        <dbReference type="ARBA" id="ARBA00022679"/>
    </source>
</evidence>
<dbReference type="EC" id="2.3.-.-" evidence="4"/>
<dbReference type="PROSITE" id="PS51186">
    <property type="entry name" value="GNAT"/>
    <property type="match status" value="1"/>
</dbReference>
<keyword evidence="2 4" id="KW-0012">Acyltransferase</keyword>
<name>A0ABV8A8F2_9DEIO</name>
<comment type="caution">
    <text evidence="4">The sequence shown here is derived from an EMBL/GenBank/DDBJ whole genome shotgun (WGS) entry which is preliminary data.</text>
</comment>
<dbReference type="InterPro" id="IPR016181">
    <property type="entry name" value="Acyl_CoA_acyltransferase"/>
</dbReference>
<dbReference type="RefSeq" id="WP_380078775.1">
    <property type="nucleotide sequence ID" value="NZ_JBHRZF010000153.1"/>
</dbReference>
<evidence type="ECO:0000256" key="2">
    <source>
        <dbReference type="ARBA" id="ARBA00023315"/>
    </source>
</evidence>
<dbReference type="SUPFAM" id="SSF55729">
    <property type="entry name" value="Acyl-CoA N-acyltransferases (Nat)"/>
    <property type="match status" value="1"/>
</dbReference>
<reference evidence="5" key="1">
    <citation type="journal article" date="2019" name="Int. J. Syst. Evol. Microbiol.">
        <title>The Global Catalogue of Microorganisms (GCM) 10K type strain sequencing project: providing services to taxonomists for standard genome sequencing and annotation.</title>
        <authorList>
            <consortium name="The Broad Institute Genomics Platform"/>
            <consortium name="The Broad Institute Genome Sequencing Center for Infectious Disease"/>
            <person name="Wu L."/>
            <person name="Ma J."/>
        </authorList>
    </citation>
    <scope>NUCLEOTIDE SEQUENCE [LARGE SCALE GENOMIC DNA]</scope>
    <source>
        <strain evidence="5">CCTCC AB 2013263</strain>
    </source>
</reference>
<keyword evidence="5" id="KW-1185">Reference proteome</keyword>
<dbReference type="Proteomes" id="UP001595748">
    <property type="component" value="Unassembled WGS sequence"/>
</dbReference>
<evidence type="ECO:0000313" key="4">
    <source>
        <dbReference type="EMBL" id="MFC3861659.1"/>
    </source>
</evidence>
<dbReference type="GO" id="GO:0016746">
    <property type="term" value="F:acyltransferase activity"/>
    <property type="evidence" value="ECO:0007669"/>
    <property type="project" value="UniProtKB-KW"/>
</dbReference>
<dbReference type="Gene3D" id="3.40.630.30">
    <property type="match status" value="1"/>
</dbReference>
<sequence length="171" mass="19491">MDANIRTARTGDAPGIAHVHTRSWRETYRGLIPDDFLERMTSSAAQERRETSWGQTIEISRERVYVADLNGEIVAFASVGPARDHPGYDDELMTLYSLQTVQGHGIGRQLLHHAMQDSRTGGAKNMALWVLDRNPTRQWYARQGATEAGEKQEGELREIRMVWDDLTRLLR</sequence>
<keyword evidence="1 4" id="KW-0808">Transferase</keyword>
<evidence type="ECO:0000313" key="5">
    <source>
        <dbReference type="Proteomes" id="UP001595748"/>
    </source>
</evidence>
<gene>
    <name evidence="4" type="ORF">ACFOPQ_12900</name>
</gene>
<accession>A0ABV8A8F2</accession>